<dbReference type="InterPro" id="IPR005302">
    <property type="entry name" value="MoCF_Sase_C"/>
</dbReference>
<dbReference type="EMBL" id="SWBR01000002">
    <property type="protein sequence ID" value="TKC09862.1"/>
    <property type="molecule type" value="Genomic_DNA"/>
</dbReference>
<comment type="caution">
    <text evidence="2">The sequence shown here is derived from an EMBL/GenBank/DDBJ whole genome shotgun (WGS) entry which is preliminary data.</text>
</comment>
<evidence type="ECO:0000313" key="3">
    <source>
        <dbReference type="Proteomes" id="UP000309488"/>
    </source>
</evidence>
<dbReference type="AlphaFoldDB" id="A0A4V5NZT6"/>
<dbReference type="RefSeq" id="WP_136839440.1">
    <property type="nucleotide sequence ID" value="NZ_SWBR01000002.1"/>
</dbReference>
<evidence type="ECO:0000313" key="2">
    <source>
        <dbReference type="EMBL" id="TKC09862.1"/>
    </source>
</evidence>
<dbReference type="GO" id="GO:0030151">
    <property type="term" value="F:molybdenum ion binding"/>
    <property type="evidence" value="ECO:0007669"/>
    <property type="project" value="InterPro"/>
</dbReference>
<evidence type="ECO:0000259" key="1">
    <source>
        <dbReference type="PROSITE" id="PS51340"/>
    </source>
</evidence>
<dbReference type="GO" id="GO:0030170">
    <property type="term" value="F:pyridoxal phosphate binding"/>
    <property type="evidence" value="ECO:0007669"/>
    <property type="project" value="InterPro"/>
</dbReference>
<dbReference type="PROSITE" id="PS51340">
    <property type="entry name" value="MOSC"/>
    <property type="match status" value="1"/>
</dbReference>
<accession>A0A4V5NZT6</accession>
<keyword evidence="3" id="KW-1185">Reference proteome</keyword>
<dbReference type="GO" id="GO:0003824">
    <property type="term" value="F:catalytic activity"/>
    <property type="evidence" value="ECO:0007669"/>
    <property type="project" value="InterPro"/>
</dbReference>
<gene>
    <name evidence="2" type="ORF">FA048_06515</name>
</gene>
<name>A0A4V5NZT6_9SPHI</name>
<dbReference type="PANTHER" id="PTHR14237:SF19">
    <property type="entry name" value="MITOCHONDRIAL AMIDOXIME REDUCING COMPONENT 1"/>
    <property type="match status" value="1"/>
</dbReference>
<dbReference type="InterPro" id="IPR005303">
    <property type="entry name" value="MOCOS_middle"/>
</dbReference>
<dbReference type="OrthoDB" id="581532at2"/>
<dbReference type="Pfam" id="PF03473">
    <property type="entry name" value="MOSC"/>
    <property type="match status" value="1"/>
</dbReference>
<dbReference type="SUPFAM" id="SSF50800">
    <property type="entry name" value="PK beta-barrel domain-like"/>
    <property type="match status" value="1"/>
</dbReference>
<dbReference type="Proteomes" id="UP000309488">
    <property type="component" value="Unassembled WGS sequence"/>
</dbReference>
<protein>
    <submittedName>
        <fullName evidence="2">MOSC domain-containing protein</fullName>
    </submittedName>
</protein>
<proteinExistence type="predicted"/>
<sequence length="270" mass="30663">MDKLHLSQLFIYPIKSLGGIALQQGYISNRGLEHDREWMLIDRVGTFISQRKYPQLALLQTSITATTITVQHKHNPNQSISFSITESLDLPIAVNIWDDHCTGLEVSNEVSKWFSAYLQMDAKLVKMPQIEKRKVDPRYALHDGTVGFADAYPSLMIGQSSLDLLNTKLAHRIGMDRFRPNLVFTGGDAHLEDEFTEFSIGEVQFYSAKPCTRCVMITVDQQTGEKSQEPLKTLSTYRNFGQKILFGQNIMHTNLGLLRIGDELKISKKR</sequence>
<dbReference type="Pfam" id="PF03476">
    <property type="entry name" value="MOSC_N"/>
    <property type="match status" value="1"/>
</dbReference>
<dbReference type="InterPro" id="IPR011037">
    <property type="entry name" value="Pyrv_Knase-like_insert_dom_sf"/>
</dbReference>
<organism evidence="2 3">
    <name type="scientific">Pedobacter polaris</name>
    <dbReference type="NCBI Taxonomy" id="2571273"/>
    <lineage>
        <taxon>Bacteria</taxon>
        <taxon>Pseudomonadati</taxon>
        <taxon>Bacteroidota</taxon>
        <taxon>Sphingobacteriia</taxon>
        <taxon>Sphingobacteriales</taxon>
        <taxon>Sphingobacteriaceae</taxon>
        <taxon>Pedobacter</taxon>
    </lineage>
</organism>
<dbReference type="PANTHER" id="PTHR14237">
    <property type="entry name" value="MOLYBDOPTERIN COFACTOR SULFURASE MOSC"/>
    <property type="match status" value="1"/>
</dbReference>
<reference evidence="2 3" key="1">
    <citation type="submission" date="2019-04" db="EMBL/GenBank/DDBJ databases">
        <title>Pedobacter sp. RP-3-22 sp. nov., isolated from Arctic soil.</title>
        <authorList>
            <person name="Dahal R.H."/>
            <person name="Kim D.-U."/>
        </authorList>
    </citation>
    <scope>NUCLEOTIDE SEQUENCE [LARGE SCALE GENOMIC DNA]</scope>
    <source>
        <strain evidence="2 3">RP-3-22</strain>
    </source>
</reference>
<dbReference type="SUPFAM" id="SSF141673">
    <property type="entry name" value="MOSC N-terminal domain-like"/>
    <property type="match status" value="1"/>
</dbReference>
<feature type="domain" description="MOSC" evidence="1">
    <location>
        <begin position="127"/>
        <end position="267"/>
    </location>
</feature>